<evidence type="ECO:0000313" key="4">
    <source>
        <dbReference type="Proteomes" id="UP000013783"/>
    </source>
</evidence>
<dbReference type="STRING" id="71451.RV07_GL000001"/>
<dbReference type="OrthoDB" id="2194924at2"/>
<keyword evidence="5" id="KW-1185">Reference proteome</keyword>
<feature type="region of interest" description="Disordered" evidence="1">
    <location>
        <begin position="68"/>
        <end position="131"/>
    </location>
</feature>
<reference evidence="3 5" key="2">
    <citation type="submission" date="2013-03" db="EMBL/GenBank/DDBJ databases">
        <title>The Genome Sequence of Enterococcus malodoratus ATCC_43197 (PacBio/Illumina hybrid assembly).</title>
        <authorList>
            <consortium name="The Broad Institute Genomics Platform"/>
            <consortium name="The Broad Institute Genome Sequencing Center for Infectious Disease"/>
            <person name="Earl A."/>
            <person name="Russ C."/>
            <person name="Gilmore M."/>
            <person name="Surin D."/>
            <person name="Walker B."/>
            <person name="Young S."/>
            <person name="Zeng Q."/>
            <person name="Gargeya S."/>
            <person name="Fitzgerald M."/>
            <person name="Haas B."/>
            <person name="Abouelleil A."/>
            <person name="Allen A.W."/>
            <person name="Alvarado L."/>
            <person name="Arachchi H.M."/>
            <person name="Berlin A.M."/>
            <person name="Chapman S.B."/>
            <person name="Gainer-Dewar J."/>
            <person name="Goldberg J."/>
            <person name="Griggs A."/>
            <person name="Gujja S."/>
            <person name="Hansen M."/>
            <person name="Howarth C."/>
            <person name="Imamovic A."/>
            <person name="Ireland A."/>
            <person name="Larimer J."/>
            <person name="McCowan C."/>
            <person name="Murphy C."/>
            <person name="Pearson M."/>
            <person name="Poon T.W."/>
            <person name="Priest M."/>
            <person name="Roberts A."/>
            <person name="Saif S."/>
            <person name="Shea T."/>
            <person name="Sisk P."/>
            <person name="Sykes S."/>
            <person name="Wortman J."/>
            <person name="Nusbaum C."/>
            <person name="Birren B."/>
        </authorList>
    </citation>
    <scope>NUCLEOTIDE SEQUENCE [LARGE SCALE GENOMIC DNA]</scope>
    <source>
        <strain evidence="3 5">ATCC 43197</strain>
    </source>
</reference>
<dbReference type="RefSeq" id="WP_010743026.1">
    <property type="nucleotide sequence ID" value="NZ_KB946253.1"/>
</dbReference>
<feature type="compositionally biased region" description="Low complexity" evidence="1">
    <location>
        <begin position="95"/>
        <end position="114"/>
    </location>
</feature>
<reference evidence="2 4" key="1">
    <citation type="submission" date="2013-02" db="EMBL/GenBank/DDBJ databases">
        <title>The Genome Sequence of Enterococcus malodoratus ATCC_43197.</title>
        <authorList>
            <consortium name="The Broad Institute Genome Sequencing Platform"/>
            <consortium name="The Broad Institute Genome Sequencing Center for Infectious Disease"/>
            <person name="Earl A.M."/>
            <person name="Gilmore M.S."/>
            <person name="Lebreton F."/>
            <person name="Walker B."/>
            <person name="Young S.K."/>
            <person name="Zeng Q."/>
            <person name="Gargeya S."/>
            <person name="Fitzgerald M."/>
            <person name="Haas B."/>
            <person name="Abouelleil A."/>
            <person name="Alvarado L."/>
            <person name="Arachchi H.M."/>
            <person name="Berlin A.M."/>
            <person name="Chapman S.B."/>
            <person name="Dewar J."/>
            <person name="Goldberg J."/>
            <person name="Griggs A."/>
            <person name="Gujja S."/>
            <person name="Hansen M."/>
            <person name="Howarth C."/>
            <person name="Imamovic A."/>
            <person name="Larimer J."/>
            <person name="McCowan C."/>
            <person name="Murphy C."/>
            <person name="Neiman D."/>
            <person name="Pearson M."/>
            <person name="Priest M."/>
            <person name="Roberts A."/>
            <person name="Saif S."/>
            <person name="Shea T."/>
            <person name="Sisk P."/>
            <person name="Sykes S."/>
            <person name="Wortman J."/>
            <person name="Nusbaum C."/>
            <person name="Birren B."/>
        </authorList>
    </citation>
    <scope>NUCLEOTIDE SEQUENCE [LARGE SCALE GENOMIC DNA]</scope>
    <source>
        <strain evidence="2 4">ATCC 43197</strain>
    </source>
</reference>
<organism evidence="2 4">
    <name type="scientific">Enterococcus malodoratus ATCC 43197</name>
    <dbReference type="NCBI Taxonomy" id="1158601"/>
    <lineage>
        <taxon>Bacteria</taxon>
        <taxon>Bacillati</taxon>
        <taxon>Bacillota</taxon>
        <taxon>Bacilli</taxon>
        <taxon>Lactobacillales</taxon>
        <taxon>Enterococcaceae</taxon>
        <taxon>Enterococcus</taxon>
    </lineage>
</organism>
<feature type="compositionally biased region" description="Basic and acidic residues" evidence="1">
    <location>
        <begin position="121"/>
        <end position="130"/>
    </location>
</feature>
<proteinExistence type="predicted"/>
<evidence type="ECO:0000313" key="2">
    <source>
        <dbReference type="EMBL" id="EOH71971.1"/>
    </source>
</evidence>
<dbReference type="AlphaFoldDB" id="R2QU14"/>
<evidence type="ECO:0000313" key="5">
    <source>
        <dbReference type="Proteomes" id="UP000014148"/>
    </source>
</evidence>
<accession>R2QU14</accession>
<dbReference type="PATRIC" id="fig|1158601.3.peg.4223"/>
<gene>
    <name evidence="3" type="ORF">I585_01484</name>
    <name evidence="2" type="ORF">UAI_04255</name>
</gene>
<evidence type="ECO:0000256" key="1">
    <source>
        <dbReference type="SAM" id="MobiDB-lite"/>
    </source>
</evidence>
<name>R2QU14_9ENTE</name>
<protein>
    <submittedName>
        <fullName evidence="2">Uncharacterized protein</fullName>
    </submittedName>
</protein>
<dbReference type="EMBL" id="ASWA01000002">
    <property type="protein sequence ID" value="EOT70005.1"/>
    <property type="molecule type" value="Genomic_DNA"/>
</dbReference>
<dbReference type="Proteomes" id="UP000014148">
    <property type="component" value="Unassembled WGS sequence"/>
</dbReference>
<dbReference type="eggNOG" id="ENOG5032HF8">
    <property type="taxonomic scope" value="Bacteria"/>
</dbReference>
<dbReference type="EMBL" id="AJAK01000031">
    <property type="protein sequence ID" value="EOH71971.1"/>
    <property type="molecule type" value="Genomic_DNA"/>
</dbReference>
<sequence length="185" mass="20574">MNRSLLIAIALPSMMFYQSNAPILYSSEKLIEQVKEEQVRRSFDLSESGNMLIITNDRIEENAETVPADEAVEPEQPPDQVNEETSSIGERSSDETSSTSETTQSPTTKSTLPKTGKKASRQTEKTKSTEALETIEQKISALPLAELPTDKTGERELVRMLASMSGTILYGTKMTETNKQEYITF</sequence>
<dbReference type="Proteomes" id="UP000013783">
    <property type="component" value="Unassembled WGS sequence"/>
</dbReference>
<comment type="caution">
    <text evidence="2">The sequence shown here is derived from an EMBL/GenBank/DDBJ whole genome shotgun (WGS) entry which is preliminary data.</text>
</comment>
<evidence type="ECO:0000313" key="3">
    <source>
        <dbReference type="EMBL" id="EOT70005.1"/>
    </source>
</evidence>